<keyword evidence="5" id="KW-0863">Zinc-finger</keyword>
<dbReference type="InterPro" id="IPR034732">
    <property type="entry name" value="EPHD"/>
</dbReference>
<dbReference type="SMART" id="SM00545">
    <property type="entry name" value="JmjN"/>
    <property type="match status" value="1"/>
</dbReference>
<dbReference type="InterPro" id="IPR003347">
    <property type="entry name" value="JmjC_dom"/>
</dbReference>
<dbReference type="AlphaFoldDB" id="A0A6G1S6U7"/>
<evidence type="ECO:0000259" key="14">
    <source>
        <dbReference type="PROSITE" id="PS51805"/>
    </source>
</evidence>
<dbReference type="EC" id="1.14.11.66" evidence="3"/>
<dbReference type="GO" id="GO:0000785">
    <property type="term" value="C:chromatin"/>
    <property type="evidence" value="ECO:0007669"/>
    <property type="project" value="TreeGrafter"/>
</dbReference>
<keyword evidence="4" id="KW-0479">Metal-binding</keyword>
<dbReference type="EMBL" id="GGYP01001463">
    <property type="protein sequence ID" value="MDE46234.1"/>
    <property type="molecule type" value="Transcribed_RNA"/>
</dbReference>
<dbReference type="PANTHER" id="PTHR10694">
    <property type="entry name" value="LYSINE-SPECIFIC DEMETHYLASE"/>
    <property type="match status" value="1"/>
</dbReference>
<feature type="domain" description="JmjC" evidence="13">
    <location>
        <begin position="156"/>
        <end position="322"/>
    </location>
</feature>
<dbReference type="InterPro" id="IPR011011">
    <property type="entry name" value="Znf_FYVE_PHD"/>
</dbReference>
<name>A0A6G1S6U7_9ACAR</name>
<dbReference type="GO" id="GO:0008270">
    <property type="term" value="F:zinc ion binding"/>
    <property type="evidence" value="ECO:0007669"/>
    <property type="project" value="UniProtKB-KW"/>
</dbReference>
<organism evidence="15">
    <name type="scientific">Aceria tosichella</name>
    <name type="common">wheat curl mite</name>
    <dbReference type="NCBI Taxonomy" id="561515"/>
    <lineage>
        <taxon>Eukaryota</taxon>
        <taxon>Metazoa</taxon>
        <taxon>Ecdysozoa</taxon>
        <taxon>Arthropoda</taxon>
        <taxon>Chelicerata</taxon>
        <taxon>Arachnida</taxon>
        <taxon>Acari</taxon>
        <taxon>Acariformes</taxon>
        <taxon>Trombidiformes</taxon>
        <taxon>Prostigmata</taxon>
        <taxon>Eupodina</taxon>
        <taxon>Eriophyoidea</taxon>
        <taxon>Eriophyidae</taxon>
        <taxon>Eriophyinae</taxon>
        <taxon>Aceriini</taxon>
        <taxon>Aceria</taxon>
    </lineage>
</organism>
<dbReference type="GO" id="GO:0032259">
    <property type="term" value="P:methylation"/>
    <property type="evidence" value="ECO:0007669"/>
    <property type="project" value="UniProtKB-KW"/>
</dbReference>
<evidence type="ECO:0000256" key="3">
    <source>
        <dbReference type="ARBA" id="ARBA00012900"/>
    </source>
</evidence>
<dbReference type="SMART" id="SM00249">
    <property type="entry name" value="PHD"/>
    <property type="match status" value="2"/>
</dbReference>
<dbReference type="GO" id="GO:0010468">
    <property type="term" value="P:regulation of gene expression"/>
    <property type="evidence" value="ECO:0007669"/>
    <property type="project" value="TreeGrafter"/>
</dbReference>
<keyword evidence="15" id="KW-0489">Methyltransferase</keyword>
<keyword evidence="8" id="KW-0223">Dioxygenase</keyword>
<evidence type="ECO:0000256" key="2">
    <source>
        <dbReference type="ARBA" id="ARBA00009711"/>
    </source>
</evidence>
<feature type="coiled-coil region" evidence="11">
    <location>
        <begin position="462"/>
        <end position="492"/>
    </location>
</feature>
<dbReference type="GO" id="GO:0051864">
    <property type="term" value="F:histone H3K36 demethylase activity"/>
    <property type="evidence" value="ECO:0007669"/>
    <property type="project" value="TreeGrafter"/>
</dbReference>
<evidence type="ECO:0000256" key="7">
    <source>
        <dbReference type="ARBA" id="ARBA00022853"/>
    </source>
</evidence>
<proteinExistence type="inferred from homology"/>
<feature type="domain" description="JmjN" evidence="12">
    <location>
        <begin position="25"/>
        <end position="67"/>
    </location>
</feature>
<dbReference type="PROSITE" id="PS51183">
    <property type="entry name" value="JMJN"/>
    <property type="match status" value="1"/>
</dbReference>
<keyword evidence="11" id="KW-0175">Coiled coil</keyword>
<keyword evidence="15" id="KW-0808">Transferase</keyword>
<reference evidence="15" key="1">
    <citation type="submission" date="2018-10" db="EMBL/GenBank/DDBJ databases">
        <title>Transcriptome assembly of Aceria tosichella (Wheat curl mite) Type 2.</title>
        <authorList>
            <person name="Scully E.D."/>
            <person name="Geib S.M."/>
            <person name="Palmer N.A."/>
            <person name="Gupta A.K."/>
            <person name="Sarath G."/>
            <person name="Tatineni S."/>
        </authorList>
    </citation>
    <scope>NUCLEOTIDE SEQUENCE</scope>
    <source>
        <strain evidence="15">LincolnNE</strain>
    </source>
</reference>
<dbReference type="Pfam" id="PF02375">
    <property type="entry name" value="JmjN"/>
    <property type="match status" value="1"/>
</dbReference>
<evidence type="ECO:0000256" key="6">
    <source>
        <dbReference type="ARBA" id="ARBA00022833"/>
    </source>
</evidence>
<evidence type="ECO:0000259" key="12">
    <source>
        <dbReference type="PROSITE" id="PS51183"/>
    </source>
</evidence>
<evidence type="ECO:0000256" key="9">
    <source>
        <dbReference type="ARBA" id="ARBA00023242"/>
    </source>
</evidence>
<dbReference type="GO" id="GO:0008168">
    <property type="term" value="F:methyltransferase activity"/>
    <property type="evidence" value="ECO:0007669"/>
    <property type="project" value="UniProtKB-KW"/>
</dbReference>
<evidence type="ECO:0000256" key="10">
    <source>
        <dbReference type="ARBA" id="ARBA00049349"/>
    </source>
</evidence>
<sequence>MEGAQTKKRVKYEDEDRTPDGGYKIKTYYPTLEEMKDFNEYIKKIHEDGGHRAGLAKIVPPREYVPRKAGYEDESLYQMEIISPIRQEVTGEGGLYQQMNIVDRKKMSVRNFKRLSEEKHPTPVYEDAANLDRIFWKNVFTNPSIYGADVAGTLFDDDVNEFNLTRLRTILDDIQDDYGVTIQGVNTTYLYFGMWKSSFCWHTEDMDLYSINYLHTGAPKSWYCIAPEYGKRFERLAEGFFPQSFKNCKAFLRHKTTLISPQVLKKYSIPFSRCTQEAGQFMITFPYSYHSGYNNGFNIAEATNFATEHWIDFGKWASRCECSTESVKISMQTFVKRYQSDRYELWIRGKDVCKDPRDPKHTGPAPKPTEIDLFIMGNHERPYDEVVEEENKRKPIKSKIHKKKSIEETIQCYSEFLSSTNHIEPPLPHYSPIPTNMIPTTQCVPIRSCEKLSTTIEEKPDYDRLLKKNAKKEKLKKEKEAQRRERMIASNELLQFLPVTFTLEKKFNRCIAALEPHCSVCQLLVPHPKDDEDIWPEAQEKKLPGKSKILLPKSAFSDRIDFFEMDVEEPCDLLQCCVCMLAVHSRCYGVAEMPGIEKDWICDRCIEPNRSSINCVLCPCRGGALKSIDGIWVHITCALMLPRMKLDDITSRGTSKEMLKLPELSDRNTCVYCAKNTNLMKYVQGKCIRCRGFGLDTECENLFHPTCGHRNGGLFKIFDYHKDPTIEVPVEALCARCTSNLIEHQRITSGSPEEPDFEPIAVGSQVIAYSKRWGAYYDGIVQNQVKRTTYDLFFPHANEIDPEVPERSIIELDKSKDYKIGDALRVKSKGREIVGKFRLKRYHDTDYMIKFVKSKALEKVPRKDIYLNIDQLPEDLIELYLDNASKRPQAINE</sequence>
<dbReference type="Pfam" id="PF02373">
    <property type="entry name" value="JmjC"/>
    <property type="match status" value="1"/>
</dbReference>
<keyword evidence="6" id="KW-0862">Zinc</keyword>
<dbReference type="PANTHER" id="PTHR10694:SF129">
    <property type="entry name" value="LYSINE-SPECIFIC DEMETHYLASE 4B-RELATED"/>
    <property type="match status" value="1"/>
</dbReference>
<evidence type="ECO:0000256" key="5">
    <source>
        <dbReference type="ARBA" id="ARBA00022771"/>
    </source>
</evidence>
<dbReference type="Gene3D" id="3.30.40.10">
    <property type="entry name" value="Zinc/RING finger domain, C3HC4 (zinc finger)"/>
    <property type="match status" value="2"/>
</dbReference>
<dbReference type="CDD" id="cd15493">
    <property type="entry name" value="PHD_JMJD2"/>
    <property type="match status" value="1"/>
</dbReference>
<dbReference type="InterPro" id="IPR003349">
    <property type="entry name" value="JmjN"/>
</dbReference>
<evidence type="ECO:0000259" key="13">
    <source>
        <dbReference type="PROSITE" id="PS51184"/>
    </source>
</evidence>
<dbReference type="InterPro" id="IPR013083">
    <property type="entry name" value="Znf_RING/FYVE/PHD"/>
</dbReference>
<dbReference type="SUPFAM" id="SSF51197">
    <property type="entry name" value="Clavaminate synthase-like"/>
    <property type="match status" value="1"/>
</dbReference>
<dbReference type="Pfam" id="PF13832">
    <property type="entry name" value="zf-HC5HC2H_2"/>
    <property type="match status" value="1"/>
</dbReference>
<evidence type="ECO:0000256" key="11">
    <source>
        <dbReference type="SAM" id="Coils"/>
    </source>
</evidence>
<dbReference type="PROSITE" id="PS51184">
    <property type="entry name" value="JMJC"/>
    <property type="match status" value="1"/>
</dbReference>
<protein>
    <recommendedName>
        <fullName evidence="3">[histone H3]-trimethyl-L-lysine(9) demethylase</fullName>
        <ecNumber evidence="3">1.14.11.66</ecNumber>
    </recommendedName>
</protein>
<comment type="subcellular location">
    <subcellularLocation>
        <location evidence="1">Nucleus</location>
    </subcellularLocation>
</comment>
<keyword evidence="9" id="KW-0539">Nucleus</keyword>
<dbReference type="CDD" id="cd15571">
    <property type="entry name" value="ePHD"/>
    <property type="match status" value="1"/>
</dbReference>
<dbReference type="PROSITE" id="PS51805">
    <property type="entry name" value="EPHD"/>
    <property type="match status" value="1"/>
</dbReference>
<dbReference type="SUPFAM" id="SSF57903">
    <property type="entry name" value="FYVE/PHD zinc finger"/>
    <property type="match status" value="1"/>
</dbReference>
<evidence type="ECO:0000256" key="4">
    <source>
        <dbReference type="ARBA" id="ARBA00022723"/>
    </source>
</evidence>
<evidence type="ECO:0000313" key="15">
    <source>
        <dbReference type="EMBL" id="MDE46234.1"/>
    </source>
</evidence>
<comment type="catalytic activity">
    <reaction evidence="10">
        <text>N(6),N(6),N(6)-trimethyl-L-lysyl(9)-[histone H3] + 2 2-oxoglutarate + 2 O2 = N(6)-methyl-L-lysyl(9)-[histone H3] + 2 formaldehyde + 2 succinate + 2 CO2</text>
        <dbReference type="Rhea" id="RHEA:60200"/>
        <dbReference type="Rhea" id="RHEA-COMP:15538"/>
        <dbReference type="Rhea" id="RHEA-COMP:15542"/>
        <dbReference type="ChEBI" id="CHEBI:15379"/>
        <dbReference type="ChEBI" id="CHEBI:16526"/>
        <dbReference type="ChEBI" id="CHEBI:16810"/>
        <dbReference type="ChEBI" id="CHEBI:16842"/>
        <dbReference type="ChEBI" id="CHEBI:30031"/>
        <dbReference type="ChEBI" id="CHEBI:61929"/>
        <dbReference type="ChEBI" id="CHEBI:61961"/>
        <dbReference type="EC" id="1.14.11.66"/>
    </reaction>
</comment>
<gene>
    <name evidence="15" type="primary">Kdm4B_0</name>
    <name evidence="15" type="ORF">g.1380</name>
</gene>
<accession>A0A6G1S6U7</accession>
<evidence type="ECO:0000256" key="8">
    <source>
        <dbReference type="ARBA" id="ARBA00022964"/>
    </source>
</evidence>
<dbReference type="InterPro" id="IPR001965">
    <property type="entry name" value="Znf_PHD"/>
</dbReference>
<keyword evidence="7" id="KW-0156">Chromatin regulator</keyword>
<dbReference type="SMART" id="SM00558">
    <property type="entry name" value="JmjC"/>
    <property type="match status" value="1"/>
</dbReference>
<dbReference type="InterPro" id="IPR019787">
    <property type="entry name" value="Znf_PHD-finger"/>
</dbReference>
<evidence type="ECO:0000256" key="1">
    <source>
        <dbReference type="ARBA" id="ARBA00004123"/>
    </source>
</evidence>
<dbReference type="Gene3D" id="2.60.120.650">
    <property type="entry name" value="Cupin"/>
    <property type="match status" value="1"/>
</dbReference>
<comment type="similarity">
    <text evidence="2">Belongs to the JHDM3 histone demethylase family.</text>
</comment>
<keyword evidence="8" id="KW-0560">Oxidoreductase</keyword>
<dbReference type="GO" id="GO:0005634">
    <property type="term" value="C:nucleus"/>
    <property type="evidence" value="ECO:0007669"/>
    <property type="project" value="UniProtKB-SubCell"/>
</dbReference>
<dbReference type="Pfam" id="PF13831">
    <property type="entry name" value="PHD_2"/>
    <property type="match status" value="1"/>
</dbReference>
<feature type="domain" description="PHD-type" evidence="14">
    <location>
        <begin position="612"/>
        <end position="741"/>
    </location>
</feature>
<dbReference type="GO" id="GO:0140684">
    <property type="term" value="F:histone H3K9me2/H3K9me3 demethylase activity"/>
    <property type="evidence" value="ECO:0007669"/>
    <property type="project" value="UniProtKB-EC"/>
</dbReference>